<dbReference type="PANTHER" id="PTHR24126:SF14">
    <property type="entry name" value="ANK_REP_REGION DOMAIN-CONTAINING PROTEIN"/>
    <property type="match status" value="1"/>
</dbReference>
<evidence type="ECO:0000256" key="3">
    <source>
        <dbReference type="PROSITE-ProRule" id="PRU00023"/>
    </source>
</evidence>
<dbReference type="Gene3D" id="1.25.40.20">
    <property type="entry name" value="Ankyrin repeat-containing domain"/>
    <property type="match status" value="7"/>
</dbReference>
<feature type="region of interest" description="Disordered" evidence="5">
    <location>
        <begin position="178"/>
        <end position="235"/>
    </location>
</feature>
<feature type="repeat" description="ANK" evidence="3">
    <location>
        <begin position="546"/>
        <end position="578"/>
    </location>
</feature>
<evidence type="ECO:0000259" key="6">
    <source>
        <dbReference type="PROSITE" id="PS51059"/>
    </source>
</evidence>
<dbReference type="PROSITE" id="PS51059">
    <property type="entry name" value="PARP_CATALYTIC"/>
    <property type="match status" value="1"/>
</dbReference>
<organism evidence="7 8">
    <name type="scientific">Lagenidium giganteum</name>
    <dbReference type="NCBI Taxonomy" id="4803"/>
    <lineage>
        <taxon>Eukaryota</taxon>
        <taxon>Sar</taxon>
        <taxon>Stramenopiles</taxon>
        <taxon>Oomycota</taxon>
        <taxon>Peronosporomycetes</taxon>
        <taxon>Pythiales</taxon>
        <taxon>Pythiaceae</taxon>
    </lineage>
</organism>
<feature type="region of interest" description="Disordered" evidence="5">
    <location>
        <begin position="308"/>
        <end position="327"/>
    </location>
</feature>
<evidence type="ECO:0000256" key="1">
    <source>
        <dbReference type="ARBA" id="ARBA00022737"/>
    </source>
</evidence>
<evidence type="ECO:0000256" key="5">
    <source>
        <dbReference type="SAM" id="MobiDB-lite"/>
    </source>
</evidence>
<dbReference type="SMART" id="SM00248">
    <property type="entry name" value="ANK"/>
    <property type="match status" value="14"/>
</dbReference>
<dbReference type="EMBL" id="DAKRPA010000002">
    <property type="protein sequence ID" value="DBA05182.1"/>
    <property type="molecule type" value="Genomic_DNA"/>
</dbReference>
<feature type="compositionally biased region" description="Basic residues" evidence="5">
    <location>
        <begin position="94"/>
        <end position="109"/>
    </location>
</feature>
<accession>A0AAV2ZF14</accession>
<dbReference type="SUPFAM" id="SSF56399">
    <property type="entry name" value="ADP-ribosylation"/>
    <property type="match status" value="1"/>
</dbReference>
<dbReference type="InterPro" id="IPR002110">
    <property type="entry name" value="Ankyrin_rpt"/>
</dbReference>
<feature type="region of interest" description="Disordered" evidence="5">
    <location>
        <begin position="1"/>
        <end position="50"/>
    </location>
</feature>
<dbReference type="InterPro" id="IPR012317">
    <property type="entry name" value="Poly(ADP-ribose)pol_cat_dom"/>
</dbReference>
<dbReference type="PROSITE" id="PS50297">
    <property type="entry name" value="ANK_REP_REGION"/>
    <property type="match status" value="3"/>
</dbReference>
<evidence type="ECO:0000256" key="4">
    <source>
        <dbReference type="RuleBase" id="RU362114"/>
    </source>
</evidence>
<dbReference type="Gene3D" id="3.90.228.10">
    <property type="match status" value="1"/>
</dbReference>
<dbReference type="GO" id="GO:0003950">
    <property type="term" value="F:NAD+ poly-ADP-ribosyltransferase activity"/>
    <property type="evidence" value="ECO:0007669"/>
    <property type="project" value="UniProtKB-UniRule"/>
</dbReference>
<keyword evidence="8" id="KW-1185">Reference proteome</keyword>
<dbReference type="PROSITE" id="PS50088">
    <property type="entry name" value="ANK_REPEAT"/>
    <property type="match status" value="6"/>
</dbReference>
<feature type="region of interest" description="Disordered" evidence="5">
    <location>
        <begin position="79"/>
        <end position="115"/>
    </location>
</feature>
<dbReference type="Pfam" id="PF12796">
    <property type="entry name" value="Ank_2"/>
    <property type="match status" value="3"/>
</dbReference>
<feature type="repeat" description="ANK" evidence="3">
    <location>
        <begin position="612"/>
        <end position="644"/>
    </location>
</feature>
<keyword evidence="2 3" id="KW-0040">ANK repeat</keyword>
<feature type="repeat" description="ANK" evidence="3">
    <location>
        <begin position="645"/>
        <end position="677"/>
    </location>
</feature>
<gene>
    <name evidence="7" type="ORF">N0F65_005032</name>
</gene>
<dbReference type="Proteomes" id="UP001146120">
    <property type="component" value="Unassembled WGS sequence"/>
</dbReference>
<feature type="compositionally biased region" description="Basic and acidic residues" evidence="5">
    <location>
        <begin position="82"/>
        <end position="93"/>
    </location>
</feature>
<dbReference type="InterPro" id="IPR036770">
    <property type="entry name" value="Ankyrin_rpt-contain_sf"/>
</dbReference>
<feature type="domain" description="PARP catalytic" evidence="6">
    <location>
        <begin position="1804"/>
        <end position="2155"/>
    </location>
</feature>
<comment type="caution">
    <text evidence="7">The sequence shown here is derived from an EMBL/GenBank/DDBJ whole genome shotgun (WGS) entry which is preliminary data.</text>
</comment>
<dbReference type="PANTHER" id="PTHR24126">
    <property type="entry name" value="ANKYRIN REPEAT, PH AND SEC7 DOMAIN CONTAINING PROTEIN SECG-RELATED"/>
    <property type="match status" value="1"/>
</dbReference>
<reference evidence="7" key="2">
    <citation type="journal article" date="2023" name="Microbiol Resour">
        <title>Decontamination and Annotation of the Draft Genome Sequence of the Oomycete Lagenidium giganteum ARSEF 373.</title>
        <authorList>
            <person name="Morgan W.R."/>
            <person name="Tartar A."/>
        </authorList>
    </citation>
    <scope>NUCLEOTIDE SEQUENCE</scope>
    <source>
        <strain evidence="7">ARSEF 373</strain>
    </source>
</reference>
<dbReference type="SUPFAM" id="SSF48403">
    <property type="entry name" value="Ankyrin repeat"/>
    <property type="match status" value="4"/>
</dbReference>
<keyword evidence="1" id="KW-0677">Repeat</keyword>
<feature type="repeat" description="ANK" evidence="3">
    <location>
        <begin position="1138"/>
        <end position="1170"/>
    </location>
</feature>
<feature type="compositionally biased region" description="Low complexity" evidence="5">
    <location>
        <begin position="312"/>
        <end position="326"/>
    </location>
</feature>
<keyword evidence="4" id="KW-0520">NAD</keyword>
<feature type="repeat" description="ANK" evidence="3">
    <location>
        <begin position="1537"/>
        <end position="1569"/>
    </location>
</feature>
<proteinExistence type="predicted"/>
<keyword evidence="4" id="KW-0328">Glycosyltransferase</keyword>
<evidence type="ECO:0000313" key="8">
    <source>
        <dbReference type="Proteomes" id="UP001146120"/>
    </source>
</evidence>
<reference evidence="7" key="1">
    <citation type="submission" date="2022-11" db="EMBL/GenBank/DDBJ databases">
        <authorList>
            <person name="Morgan W.R."/>
            <person name="Tartar A."/>
        </authorList>
    </citation>
    <scope>NUCLEOTIDE SEQUENCE</scope>
    <source>
        <strain evidence="7">ARSEF 373</strain>
    </source>
</reference>
<name>A0AAV2ZF14_9STRA</name>
<sequence>MENQWRQIAIPNKQHSNNQQQRDNTDDDNVQHGKTTQHDPPHHTKMTALARQAKRKWEEVDWEVVMAAQSFVAVYAASGDAEESKAGSDDNNKMRKTTKTGGRGKQRKEVKKEATGDLAAPVDEFWLAQLPDDVTEDVIEGDSGVLVTWFNKKGNAYQYAYDDRIDIDLSLRRAKGEAIAEEDEDDERPLSAGCMRKTASKRGATDDNIGDPGDRRSVRRSRGRVGGEDPSTPKLTKRQLAMRVPPRYTMVDVDKYTERELTGTQDFELITDDVVSNNREVLRAVLTKNYKLLKKLARAIDAKNMAKTPDISLPSHSTGSHTSSYSDYNRRAINASRGGKEGNNALLNDTNGATTQYEDESFFWSCSDASVKMMTVLYPTGHWASSNLTYHVRNVAASGNYRLCFKLIETLNRNGGWGYNDLHCKVLSPDDEALPQFRNVSATKQAYQTKIHPNVKYLMAMWNAAGDEFSGIKDDNGFEPVHYAAACEGLEPLKFLLGQNLVCAQQEATNADHVTKREDNAIYVLDYASQQGQEVVGKVVAERGPGSFQALYYAALRGCPRVIEKLLSFGADINSVCRDKMTALCVAAREGHYDCVKLLLEHGAKVDMGNKLKKAPLMLAVKNGHTRIAALLVNIGANVNAYDTSDNTVVHYAAASGWRSCLELLADTGADFWVRNSWGFVPLICALLKQRLVSSMFILERDTKQQFLDFRDRQGCTMLFLQCKHSMNLSQIEYLLEKGLSPNVSNSEGEFPLQTMITRSANYVGEDTTFFRDAVKLLLKYGANAELSLVQRKEDSAHPTILQPLQLAIVNKQKEVFTLLLDKFRANPNAKSSIGTDAWLSAMSMGREALLDHCKTSIDLSATTLCQKNILHLVADCGVAKLMDPVLVRQCVNLYSSSRSLINEKDSSGYTPLMLLLSKERNGHSEDPRTPAFAEKLEEAKLIDKDFYDVVDLFAELTAGPDSLVFSIARKKTASDEMVAVDHGSAACRGKGDSRFGAKDDQERLSGQTKYELVEWKTLLHWAAQRRLTKGNSDRLLQWYGRSLISILLRWTSSRLLLVMQWKPKTQQRFVGFSRKVQILTIRPCCARCASRNACGALPACIRTRINSPLCTAVQNLDTRVVKELLKHGAHVDVCTSAKDTPLHLAMRADHGKITTMLLERNADLTFTNLARSSPIHAAIAANKTIPRKQVHEGEVAYTDITRTKPAKSGPPALVIALKNTKSQESGDTRRWSPANTHPPCGSQTRSDIASSTYVKTAVNMADEVGRTPLHFAVSAAKMNPDASFQSGANANAVDKFNFTVLHLALFKVDFDWHRSYDLRKDAVEAKADREVKTYDKKKAEAFREEPAIIPSTETDPVETISNLAAVRGINVTVCDELGRTPLHLAGATGAFVCTATLLNVFASESARCKALEMKDREELTPLAHAVRHLRQPTIMTLAQADTCVSVHVQVAKERMKHRLTGICHVLLNAKFPRRQAMEMISSEVTNNPELLTRTSNDADTLLHALSKVNKSFDDLAQLFAWSLIEGGVPAAHQNAKENTALHYAAKNANTPLTDFLLHNKCDVHQCNSNGETPLLYAIKRSNADLKDIIGVIDYFFSNPQFNVHAMDHSGMNVLTAFLDRYAGDIDTETTYFVWMEEFLQRGVDANGLFTSMSKVDLFENTMLSSSTTTKVTALIRASYMPSTAGRANMIGMLLRYGAKVTTVDEGGHSLLTHLKHVVFECKLVLGKVCRIRDPTDRGARATHGHSLRPSVMPCNEDAFGSSIRGFDRIGDVNKEITRLRTLIDITETYKILLGAKFHQRNVNPIEYCHDSMQVNFSTVGSETDEGKLLTQYFLNGLAPHERSCYRVSNVFAVNRKGEHKRFLDFLDENPSFKRKHSALLWHGTRRTNVMGILTQGLRIAPPEALHQGLYFANVSAKRLSYCDAPYSITWEAPGEDEKKQKQTRNVRYLLLCEVALGDSKGADSVKCAGKIFPNDRLALVSPECGAKLEVGKVGEEGVDHPMPMVWAMKVEEKRKHWNERLALRYGAQINLNKVVRTMAAGDTLTIDKVQDVRLFVNHYAEKRVIKIEVDAETPGDQDDHLPQCEVTVKIHIIASDTSSTLHSVSAKRYRNIFVNHADKVLPEGYFPKLDYDEFIVYNESQARIRYLVEIEDKN</sequence>
<protein>
    <recommendedName>
        <fullName evidence="4">Poly [ADP-ribose] polymerase</fullName>
        <shortName evidence="4">PARP</shortName>
        <ecNumber evidence="4">2.4.2.-</ecNumber>
    </recommendedName>
</protein>
<feature type="region of interest" description="Disordered" evidence="5">
    <location>
        <begin position="1221"/>
        <end position="1249"/>
    </location>
</feature>
<dbReference type="EC" id="2.4.2.-" evidence="4"/>
<evidence type="ECO:0000256" key="2">
    <source>
        <dbReference type="ARBA" id="ARBA00023043"/>
    </source>
</evidence>
<evidence type="ECO:0000313" key="7">
    <source>
        <dbReference type="EMBL" id="DBA05182.1"/>
    </source>
</evidence>
<keyword evidence="4" id="KW-0808">Transferase</keyword>
<feature type="repeat" description="ANK" evidence="3">
    <location>
        <begin position="579"/>
        <end position="611"/>
    </location>
</feature>
<dbReference type="Pfam" id="PF00644">
    <property type="entry name" value="PARP"/>
    <property type="match status" value="1"/>
</dbReference>